<keyword evidence="8 14" id="KW-0808">Transferase</keyword>
<dbReference type="Gene3D" id="3.30.70.1170">
    <property type="entry name" value="Sun protein, domain 3"/>
    <property type="match status" value="1"/>
</dbReference>
<dbReference type="InterPro" id="IPR018314">
    <property type="entry name" value="RsmB/NOL1/NOP2-like_CS"/>
</dbReference>
<keyword evidence="6" id="KW-0698">rRNA processing</keyword>
<dbReference type="InterPro" id="IPR049560">
    <property type="entry name" value="MeTrfase_RsmB-F_NOP2_cat"/>
</dbReference>
<dbReference type="SUPFAM" id="SSF48013">
    <property type="entry name" value="NusB-like"/>
    <property type="match status" value="1"/>
</dbReference>
<dbReference type="InterPro" id="IPR035926">
    <property type="entry name" value="NusB-like_sf"/>
</dbReference>
<evidence type="ECO:0000256" key="7">
    <source>
        <dbReference type="ARBA" id="ARBA00022603"/>
    </source>
</evidence>
<evidence type="ECO:0000256" key="11">
    <source>
        <dbReference type="ARBA" id="ARBA00030399"/>
    </source>
</evidence>
<comment type="similarity">
    <text evidence="3 14">Belongs to the class I-like SAM-binding methyltransferase superfamily. RsmB/NOP family.</text>
</comment>
<evidence type="ECO:0000256" key="1">
    <source>
        <dbReference type="ARBA" id="ARBA00002724"/>
    </source>
</evidence>
<feature type="binding site" evidence="14">
    <location>
        <begin position="251"/>
        <end position="257"/>
    </location>
    <ligand>
        <name>S-adenosyl-L-methionine</name>
        <dbReference type="ChEBI" id="CHEBI:59789"/>
    </ligand>
</feature>
<dbReference type="PANTHER" id="PTHR22807">
    <property type="entry name" value="NOP2 YEAST -RELATED NOL1/NOP2/FMU SUN DOMAIN-CONTAINING"/>
    <property type="match status" value="1"/>
</dbReference>
<keyword evidence="7 14" id="KW-0489">Methyltransferase</keyword>
<keyword evidence="17" id="KW-1185">Reference proteome</keyword>
<dbReference type="CDD" id="cd02440">
    <property type="entry name" value="AdoMet_MTases"/>
    <property type="match status" value="1"/>
</dbReference>
<evidence type="ECO:0000256" key="2">
    <source>
        <dbReference type="ARBA" id="ARBA00004496"/>
    </source>
</evidence>
<keyword evidence="5" id="KW-0963">Cytoplasm</keyword>
<evidence type="ECO:0000256" key="8">
    <source>
        <dbReference type="ARBA" id="ARBA00022679"/>
    </source>
</evidence>
<name>A0ABY4E501_9NEIS</name>
<dbReference type="InterPro" id="IPR001678">
    <property type="entry name" value="MeTrfase_RsmB-F_NOP2_dom"/>
</dbReference>
<dbReference type="InterPro" id="IPR029063">
    <property type="entry name" value="SAM-dependent_MTases_sf"/>
</dbReference>
<evidence type="ECO:0000313" key="16">
    <source>
        <dbReference type="EMBL" id="UOO90836.1"/>
    </source>
</evidence>
<evidence type="ECO:0000256" key="5">
    <source>
        <dbReference type="ARBA" id="ARBA00022490"/>
    </source>
</evidence>
<feature type="domain" description="SAM-dependent MTase RsmB/NOP-type" evidence="15">
    <location>
        <begin position="163"/>
        <end position="417"/>
    </location>
</feature>
<proteinExistence type="inferred from homology"/>
<dbReference type="GO" id="GO:0008168">
    <property type="term" value="F:methyltransferase activity"/>
    <property type="evidence" value="ECO:0007669"/>
    <property type="project" value="UniProtKB-KW"/>
</dbReference>
<dbReference type="PROSITE" id="PS51686">
    <property type="entry name" value="SAM_MT_RSMB_NOP"/>
    <property type="match status" value="1"/>
</dbReference>
<dbReference type="NCBIfam" id="TIGR00563">
    <property type="entry name" value="rsmB"/>
    <property type="match status" value="1"/>
</dbReference>
<feature type="binding site" evidence="14">
    <location>
        <position position="273"/>
    </location>
    <ligand>
        <name>S-adenosyl-L-methionine</name>
        <dbReference type="ChEBI" id="CHEBI:59789"/>
    </ligand>
</feature>
<evidence type="ECO:0000256" key="13">
    <source>
        <dbReference type="ARBA" id="ARBA00047283"/>
    </source>
</evidence>
<comment type="subcellular location">
    <subcellularLocation>
        <location evidence="2">Cytoplasm</location>
    </subcellularLocation>
</comment>
<dbReference type="InterPro" id="IPR004573">
    <property type="entry name" value="rRNA_ssu_MeTfrase_B"/>
</dbReference>
<evidence type="ECO:0000256" key="9">
    <source>
        <dbReference type="ARBA" id="ARBA00022691"/>
    </source>
</evidence>
<sequence>MSLGKIQLQAAQVYLKVAAGANLNDVLTQVRAQYEWTPQEWGTIQDLSYGSQRYRGSLNGYLRLRVPKPLPEPKLEALLIVAMYQLMYTQNAQHAVVNEAVQAASKLANGKFKSLINAVLRQVIREECKLPKVVLQDPEAKYNFPLWWIERLKSDYPKHWHNIVAASQLPPPLTLRVNRRHMTAEAYLAVLAEHDIAASVVGEQAVRLKQATSVVNLPQFSEGVVSVQDWGAQQAALLLNPQTGERILDACAAPGGKTGHILELADVDLLALDVDAKRLQRVAENIERLRLPAHLQAADAAKLDGWYDGTQFDAVLADVPCTASGVVKRHPDIKWLRRKNDANTVALQQHKMLDVLWSTVKVGGRMLLATCSIFPEENHQQLQAMLSRHADARLRLEEQLLPNDAQDGFYYALIDKV</sequence>
<keyword evidence="9 14" id="KW-0949">S-adenosyl-L-methionine</keyword>
<gene>
    <name evidence="16" type="primary">rsmB</name>
    <name evidence="16" type="ORF">LVJ82_07715</name>
</gene>
<organism evidence="16 17">
    <name type="scientific">Vitreoscilla massiliensis</name>
    <dbReference type="NCBI Taxonomy" id="1689272"/>
    <lineage>
        <taxon>Bacteria</taxon>
        <taxon>Pseudomonadati</taxon>
        <taxon>Pseudomonadota</taxon>
        <taxon>Betaproteobacteria</taxon>
        <taxon>Neisseriales</taxon>
        <taxon>Neisseriaceae</taxon>
        <taxon>Vitreoscilla</taxon>
    </lineage>
</organism>
<dbReference type="PRINTS" id="PR02008">
    <property type="entry name" value="RCMTFAMILY"/>
</dbReference>
<comment type="function">
    <text evidence="1">Specifically methylates the cytosine at position 967 (m5C967) of 16S rRNA.</text>
</comment>
<dbReference type="PANTHER" id="PTHR22807:SF61">
    <property type="entry name" value="NOL1_NOP2_SUN FAMILY PROTEIN _ ANTITERMINATION NUSB DOMAIN-CONTAINING PROTEIN"/>
    <property type="match status" value="1"/>
</dbReference>
<dbReference type="Gene3D" id="3.40.50.150">
    <property type="entry name" value="Vaccinia Virus protein VP39"/>
    <property type="match status" value="1"/>
</dbReference>
<dbReference type="Proteomes" id="UP000832011">
    <property type="component" value="Chromosome"/>
</dbReference>
<dbReference type="Pfam" id="PF01189">
    <property type="entry name" value="Methyltr_RsmB-F"/>
    <property type="match status" value="1"/>
</dbReference>
<dbReference type="InterPro" id="IPR023267">
    <property type="entry name" value="RCMT"/>
</dbReference>
<dbReference type="EMBL" id="CP091511">
    <property type="protein sequence ID" value="UOO90836.1"/>
    <property type="molecule type" value="Genomic_DNA"/>
</dbReference>
<dbReference type="SUPFAM" id="SSF53335">
    <property type="entry name" value="S-adenosyl-L-methionine-dependent methyltransferases"/>
    <property type="match status" value="1"/>
</dbReference>
<feature type="active site" description="Nucleophile" evidence="14">
    <location>
        <position position="371"/>
    </location>
</feature>
<dbReference type="NCBIfam" id="NF008149">
    <property type="entry name" value="PRK10901.1"/>
    <property type="match status" value="1"/>
</dbReference>
<comment type="catalytic activity">
    <reaction evidence="13">
        <text>cytidine(967) in 16S rRNA + S-adenosyl-L-methionine = 5-methylcytidine(967) in 16S rRNA + S-adenosyl-L-homocysteine + H(+)</text>
        <dbReference type="Rhea" id="RHEA:42748"/>
        <dbReference type="Rhea" id="RHEA-COMP:10219"/>
        <dbReference type="Rhea" id="RHEA-COMP:10220"/>
        <dbReference type="ChEBI" id="CHEBI:15378"/>
        <dbReference type="ChEBI" id="CHEBI:57856"/>
        <dbReference type="ChEBI" id="CHEBI:59789"/>
        <dbReference type="ChEBI" id="CHEBI:74483"/>
        <dbReference type="ChEBI" id="CHEBI:82748"/>
        <dbReference type="EC" id="2.1.1.176"/>
    </reaction>
</comment>
<evidence type="ECO:0000313" key="17">
    <source>
        <dbReference type="Proteomes" id="UP000832011"/>
    </source>
</evidence>
<evidence type="ECO:0000256" key="6">
    <source>
        <dbReference type="ARBA" id="ARBA00022552"/>
    </source>
</evidence>
<evidence type="ECO:0000256" key="3">
    <source>
        <dbReference type="ARBA" id="ARBA00007494"/>
    </source>
</evidence>
<dbReference type="EC" id="2.1.1.176" evidence="4"/>
<evidence type="ECO:0000256" key="14">
    <source>
        <dbReference type="PROSITE-ProRule" id="PRU01023"/>
    </source>
</evidence>
<dbReference type="Gene3D" id="1.10.287.730">
    <property type="entry name" value="Helix hairpin bin"/>
    <property type="match status" value="1"/>
</dbReference>
<dbReference type="RefSeq" id="WP_058305382.1">
    <property type="nucleotide sequence ID" value="NZ_CABKVG010000006.1"/>
</dbReference>
<accession>A0ABY4E501</accession>
<dbReference type="Gene3D" id="1.10.940.10">
    <property type="entry name" value="NusB-like"/>
    <property type="match status" value="1"/>
</dbReference>
<keyword evidence="10 14" id="KW-0694">RNA-binding</keyword>
<dbReference type="Pfam" id="PF22458">
    <property type="entry name" value="RsmF-B_ferredox"/>
    <property type="match status" value="1"/>
</dbReference>
<evidence type="ECO:0000256" key="12">
    <source>
        <dbReference type="ARBA" id="ARBA00031088"/>
    </source>
</evidence>
<dbReference type="PROSITE" id="PS01153">
    <property type="entry name" value="NOL1_NOP2_SUN"/>
    <property type="match status" value="1"/>
</dbReference>
<feature type="binding site" evidence="14">
    <location>
        <position position="299"/>
    </location>
    <ligand>
        <name>S-adenosyl-L-methionine</name>
        <dbReference type="ChEBI" id="CHEBI:59789"/>
    </ligand>
</feature>
<dbReference type="InterPro" id="IPR054728">
    <property type="entry name" value="RsmB-like_ferredoxin"/>
</dbReference>
<evidence type="ECO:0000256" key="4">
    <source>
        <dbReference type="ARBA" id="ARBA00012140"/>
    </source>
</evidence>
<dbReference type="InterPro" id="IPR006027">
    <property type="entry name" value="NusB_RsmB_TIM44"/>
</dbReference>
<protein>
    <recommendedName>
        <fullName evidence="4">16S rRNA (cytosine(967)-C(5))-methyltransferase</fullName>
        <ecNumber evidence="4">2.1.1.176</ecNumber>
    </recommendedName>
    <alternativeName>
        <fullName evidence="11">16S rRNA m5C967 methyltransferase</fullName>
    </alternativeName>
    <alternativeName>
        <fullName evidence="12">rRNA (cytosine-C(5)-)-methyltransferase RsmB</fullName>
    </alternativeName>
</protein>
<evidence type="ECO:0000256" key="10">
    <source>
        <dbReference type="ARBA" id="ARBA00022884"/>
    </source>
</evidence>
<evidence type="ECO:0000259" key="15">
    <source>
        <dbReference type="PROSITE" id="PS51686"/>
    </source>
</evidence>
<dbReference type="GO" id="GO:0032259">
    <property type="term" value="P:methylation"/>
    <property type="evidence" value="ECO:0007669"/>
    <property type="project" value="UniProtKB-KW"/>
</dbReference>
<reference evidence="16 17" key="1">
    <citation type="journal article" date="2022" name="Res Sq">
        <title>Evolution of multicellular longitudinally dividing oral cavity symbionts (Neisseriaceae).</title>
        <authorList>
            <person name="Nyongesa S."/>
            <person name="Weber P."/>
            <person name="Bernet E."/>
            <person name="Pullido F."/>
            <person name="Nieckarz M."/>
            <person name="Delaby M."/>
            <person name="Nieves C."/>
            <person name="Viehboeck T."/>
            <person name="Krause N."/>
            <person name="Rivera-Millot A."/>
            <person name="Nakamura A."/>
            <person name="Vischer N."/>
            <person name="VanNieuwenhze M."/>
            <person name="Brun Y."/>
            <person name="Cava F."/>
            <person name="Bulgheresi S."/>
            <person name="Veyrier F."/>
        </authorList>
    </citation>
    <scope>NUCLEOTIDE SEQUENCE [LARGE SCALE GENOMIC DNA]</scope>
    <source>
        <strain evidence="16 17">SN4</strain>
    </source>
</reference>
<dbReference type="Pfam" id="PF01029">
    <property type="entry name" value="NusB"/>
    <property type="match status" value="1"/>
</dbReference>
<feature type="binding site" evidence="14">
    <location>
        <position position="318"/>
    </location>
    <ligand>
        <name>S-adenosyl-L-methionine</name>
        <dbReference type="ChEBI" id="CHEBI:59789"/>
    </ligand>
</feature>